<dbReference type="Proteomes" id="UP000548476">
    <property type="component" value="Unassembled WGS sequence"/>
</dbReference>
<dbReference type="AlphaFoldDB" id="A0A841FQ10"/>
<evidence type="ECO:0000313" key="3">
    <source>
        <dbReference type="Proteomes" id="UP000548476"/>
    </source>
</evidence>
<keyword evidence="1" id="KW-1133">Transmembrane helix</keyword>
<keyword evidence="1" id="KW-0812">Transmembrane</keyword>
<protein>
    <submittedName>
        <fullName evidence="2">Uncharacterized membrane protein (UPF0136 family)</fullName>
    </submittedName>
</protein>
<feature type="transmembrane region" description="Helical" evidence="1">
    <location>
        <begin position="54"/>
        <end position="78"/>
    </location>
</feature>
<evidence type="ECO:0000256" key="1">
    <source>
        <dbReference type="SAM" id="Phobius"/>
    </source>
</evidence>
<sequence>MVHNDSRYGYAARPDPTLARRRIVAGALLGLIAQVVLATILGLLAVSGGTIGDFFAMGSFSSLVATPLCFAAAFGLMFSPKTRQLGVGVLVGAVVGTLLLAGGCAAFG</sequence>
<organism evidence="2 3">
    <name type="scientific">Phytomonospora endophytica</name>
    <dbReference type="NCBI Taxonomy" id="714109"/>
    <lineage>
        <taxon>Bacteria</taxon>
        <taxon>Bacillati</taxon>
        <taxon>Actinomycetota</taxon>
        <taxon>Actinomycetes</taxon>
        <taxon>Micromonosporales</taxon>
        <taxon>Micromonosporaceae</taxon>
        <taxon>Phytomonospora</taxon>
    </lineage>
</organism>
<keyword evidence="1" id="KW-0472">Membrane</keyword>
<feature type="transmembrane region" description="Helical" evidence="1">
    <location>
        <begin position="85"/>
        <end position="107"/>
    </location>
</feature>
<feature type="transmembrane region" description="Helical" evidence="1">
    <location>
        <begin position="23"/>
        <end position="48"/>
    </location>
</feature>
<gene>
    <name evidence="2" type="ORF">HNR73_002503</name>
</gene>
<evidence type="ECO:0000313" key="2">
    <source>
        <dbReference type="EMBL" id="MBB6034649.1"/>
    </source>
</evidence>
<accession>A0A841FQ10</accession>
<name>A0A841FQ10_9ACTN</name>
<keyword evidence="3" id="KW-1185">Reference proteome</keyword>
<proteinExistence type="predicted"/>
<dbReference type="EMBL" id="JACHGT010000005">
    <property type="protein sequence ID" value="MBB6034649.1"/>
    <property type="molecule type" value="Genomic_DNA"/>
</dbReference>
<dbReference type="RefSeq" id="WP_184787528.1">
    <property type="nucleotide sequence ID" value="NZ_BONT01000068.1"/>
</dbReference>
<reference evidence="2 3" key="1">
    <citation type="submission" date="2020-08" db="EMBL/GenBank/DDBJ databases">
        <title>Genomic Encyclopedia of Type Strains, Phase IV (KMG-IV): sequencing the most valuable type-strain genomes for metagenomic binning, comparative biology and taxonomic classification.</title>
        <authorList>
            <person name="Goeker M."/>
        </authorList>
    </citation>
    <scope>NUCLEOTIDE SEQUENCE [LARGE SCALE GENOMIC DNA]</scope>
    <source>
        <strain evidence="2 3">YIM 65646</strain>
    </source>
</reference>
<comment type="caution">
    <text evidence="2">The sequence shown here is derived from an EMBL/GenBank/DDBJ whole genome shotgun (WGS) entry which is preliminary data.</text>
</comment>